<keyword evidence="6" id="KW-0464">Manganese</keyword>
<evidence type="ECO:0000256" key="7">
    <source>
        <dbReference type="SAM" id="Phobius"/>
    </source>
</evidence>
<comment type="cofactor">
    <cofactor evidence="1">
        <name>Mn(2+)</name>
        <dbReference type="ChEBI" id="CHEBI:29035"/>
    </cofactor>
</comment>
<keyword evidence="7" id="KW-0812">Transmembrane</keyword>
<dbReference type="InterPro" id="IPR045121">
    <property type="entry name" value="CoAse"/>
</dbReference>
<evidence type="ECO:0000313" key="9">
    <source>
        <dbReference type="EMBL" id="OYD54447.1"/>
    </source>
</evidence>
<dbReference type="PANTHER" id="PTHR12992:SF11">
    <property type="entry name" value="MITOCHONDRIAL COENZYME A DIPHOSPHATASE NUDT8"/>
    <property type="match status" value="1"/>
</dbReference>
<protein>
    <submittedName>
        <fullName evidence="9">CoA pyrophosphatase</fullName>
    </submittedName>
</protein>
<dbReference type="PROSITE" id="PS51462">
    <property type="entry name" value="NUDIX"/>
    <property type="match status" value="1"/>
</dbReference>
<feature type="domain" description="Nudix hydrolase" evidence="8">
    <location>
        <begin position="42"/>
        <end position="174"/>
    </location>
</feature>
<dbReference type="Gene3D" id="3.90.79.10">
    <property type="entry name" value="Nucleoside Triphosphate Pyrophosphohydrolase"/>
    <property type="match status" value="1"/>
</dbReference>
<dbReference type="CDD" id="cd03426">
    <property type="entry name" value="NUDIX_CoAse_Nudt7"/>
    <property type="match status" value="1"/>
</dbReference>
<evidence type="ECO:0000256" key="6">
    <source>
        <dbReference type="ARBA" id="ARBA00023211"/>
    </source>
</evidence>
<evidence type="ECO:0000256" key="4">
    <source>
        <dbReference type="ARBA" id="ARBA00022801"/>
    </source>
</evidence>
<dbReference type="Proteomes" id="UP000215181">
    <property type="component" value="Unassembled WGS sequence"/>
</dbReference>
<dbReference type="PANTHER" id="PTHR12992">
    <property type="entry name" value="NUDIX HYDROLASE"/>
    <property type="match status" value="1"/>
</dbReference>
<evidence type="ECO:0000313" key="10">
    <source>
        <dbReference type="Proteomes" id="UP000215181"/>
    </source>
</evidence>
<keyword evidence="7" id="KW-0472">Membrane</keyword>
<dbReference type="NCBIfam" id="NF007980">
    <property type="entry name" value="PRK10707.1"/>
    <property type="match status" value="1"/>
</dbReference>
<dbReference type="EMBL" id="NOIH01000007">
    <property type="protein sequence ID" value="OYD54447.1"/>
    <property type="molecule type" value="Genomic_DNA"/>
</dbReference>
<keyword evidence="7" id="KW-1133">Transmembrane helix</keyword>
<keyword evidence="4" id="KW-0378">Hydrolase</keyword>
<reference evidence="9 10" key="1">
    <citation type="submission" date="2017-07" db="EMBL/GenBank/DDBJ databases">
        <title>Thauera sp. KNDSS-Mac4 genome sequence and assembly.</title>
        <authorList>
            <person name="Mayilraj S."/>
        </authorList>
    </citation>
    <scope>NUCLEOTIDE SEQUENCE [LARGE SCALE GENOMIC DNA]</scope>
    <source>
        <strain evidence="9 10">KNDSS-Mac4</strain>
    </source>
</reference>
<dbReference type="OrthoDB" id="9802805at2"/>
<dbReference type="SUPFAM" id="SSF55811">
    <property type="entry name" value="Nudix"/>
    <property type="match status" value="1"/>
</dbReference>
<name>A0A235F0S9_9RHOO</name>
<dbReference type="GO" id="GO:0010945">
    <property type="term" value="F:coenzyme A diphosphatase activity"/>
    <property type="evidence" value="ECO:0007669"/>
    <property type="project" value="InterPro"/>
</dbReference>
<evidence type="ECO:0000256" key="5">
    <source>
        <dbReference type="ARBA" id="ARBA00022842"/>
    </source>
</evidence>
<accession>A0A235F0S9</accession>
<keyword evidence="5" id="KW-0460">Magnesium</keyword>
<dbReference type="InterPro" id="IPR015797">
    <property type="entry name" value="NUDIX_hydrolase-like_dom_sf"/>
</dbReference>
<dbReference type="Pfam" id="PF00293">
    <property type="entry name" value="NUDIX"/>
    <property type="match status" value="1"/>
</dbReference>
<comment type="cofactor">
    <cofactor evidence="2">
        <name>Mg(2+)</name>
        <dbReference type="ChEBI" id="CHEBI:18420"/>
    </cofactor>
</comment>
<organism evidence="9 10">
    <name type="scientific">Thauera propionica</name>
    <dbReference type="NCBI Taxonomy" id="2019431"/>
    <lineage>
        <taxon>Bacteria</taxon>
        <taxon>Pseudomonadati</taxon>
        <taxon>Pseudomonadota</taxon>
        <taxon>Betaproteobacteria</taxon>
        <taxon>Rhodocyclales</taxon>
        <taxon>Zoogloeaceae</taxon>
        <taxon>Thauera</taxon>
    </lineage>
</organism>
<dbReference type="GO" id="GO:0046872">
    <property type="term" value="F:metal ion binding"/>
    <property type="evidence" value="ECO:0007669"/>
    <property type="project" value="UniProtKB-KW"/>
</dbReference>
<feature type="transmembrane region" description="Helical" evidence="7">
    <location>
        <begin position="185"/>
        <end position="202"/>
    </location>
</feature>
<evidence type="ECO:0000256" key="2">
    <source>
        <dbReference type="ARBA" id="ARBA00001946"/>
    </source>
</evidence>
<gene>
    <name evidence="9" type="ORF">CGK74_06495</name>
</gene>
<dbReference type="AlphaFoldDB" id="A0A235F0S9"/>
<proteinExistence type="predicted"/>
<dbReference type="InterPro" id="IPR000086">
    <property type="entry name" value="NUDIX_hydrolase_dom"/>
</dbReference>
<evidence type="ECO:0000256" key="3">
    <source>
        <dbReference type="ARBA" id="ARBA00022723"/>
    </source>
</evidence>
<sequence>MSLERNVRELSPALIRLRGLLTAGPVDVESGDFPEVLAQRSGRPAAVLVPIVLNGSDPAILLTRRTDHLHHHPGQISFPGGRVEAQDSTPVDTALRETEEEIGLDRRHVELLGALPDYYTGTGFRVTPVVGLVHPPFELRLDAFEVAEAFEVPLKHFLDPANHQRHSLMHEGRERQFHAMPYKDYFIWGATAGILMSLYRLLREPER</sequence>
<keyword evidence="3" id="KW-0479">Metal-binding</keyword>
<keyword evidence="10" id="KW-1185">Reference proteome</keyword>
<comment type="caution">
    <text evidence="9">The sequence shown here is derived from an EMBL/GenBank/DDBJ whole genome shotgun (WGS) entry which is preliminary data.</text>
</comment>
<evidence type="ECO:0000256" key="1">
    <source>
        <dbReference type="ARBA" id="ARBA00001936"/>
    </source>
</evidence>
<evidence type="ECO:0000259" key="8">
    <source>
        <dbReference type="PROSITE" id="PS51462"/>
    </source>
</evidence>